<evidence type="ECO:0000313" key="3">
    <source>
        <dbReference type="Proteomes" id="UP000233365"/>
    </source>
</evidence>
<evidence type="ECO:0000259" key="1">
    <source>
        <dbReference type="PROSITE" id="PS51186"/>
    </source>
</evidence>
<accession>A0ABX4R8J6</accession>
<dbReference type="PROSITE" id="PS51186">
    <property type="entry name" value="GNAT"/>
    <property type="match status" value="1"/>
</dbReference>
<dbReference type="InterPro" id="IPR016181">
    <property type="entry name" value="Acyl_CoA_acyltransferase"/>
</dbReference>
<dbReference type="Pfam" id="PF00583">
    <property type="entry name" value="Acetyltransf_1"/>
    <property type="match status" value="1"/>
</dbReference>
<proteinExistence type="predicted"/>
<dbReference type="PANTHER" id="PTHR13538:SF4">
    <property type="entry name" value="N-ALPHA-ACETYLTRANSFERASE 80"/>
    <property type="match status" value="1"/>
</dbReference>
<dbReference type="CDD" id="cd04301">
    <property type="entry name" value="NAT_SF"/>
    <property type="match status" value="1"/>
</dbReference>
<protein>
    <submittedName>
        <fullName evidence="2">N-acetyltransferase</fullName>
    </submittedName>
</protein>
<sequence>MVMHWECIDFGGAAMPYDVVYLADRPDCVDACAAWAYGRWGVQKPDSSLEKARAYFAQCCQKDDLPLTLLAINKDTNFPIGMVSLWPRDDEGWPDKTPWVAAVYTLYRYRGLGIAKKLVESILQEAKRFGVDIIYLQAGSAAEMYRKFGFREIDRRDTNTAAAGHEILFCKDI</sequence>
<reference evidence="2 3" key="1">
    <citation type="submission" date="2017-11" db="EMBL/GenBank/DDBJ databases">
        <title>Biodiversity and function of Thalassospira species in the particle-attached aromatic-hydrocarbon-degrading consortia from the surface seawater of the China South Sea.</title>
        <authorList>
            <person name="Dong C."/>
            <person name="Liu R."/>
            <person name="Shao Z."/>
        </authorList>
    </citation>
    <scope>NUCLEOTIDE SEQUENCE [LARGE SCALE GENOMIC DNA]</scope>
    <source>
        <strain evidence="2 3">139Z-12</strain>
    </source>
</reference>
<dbReference type="SUPFAM" id="SSF55729">
    <property type="entry name" value="Acyl-CoA N-acyltransferases (Nat)"/>
    <property type="match status" value="1"/>
</dbReference>
<dbReference type="EMBL" id="PGTS01000003">
    <property type="protein sequence ID" value="PKR50023.1"/>
    <property type="molecule type" value="Genomic_DNA"/>
</dbReference>
<keyword evidence="3" id="KW-1185">Reference proteome</keyword>
<feature type="domain" description="N-acetyltransferase" evidence="1">
    <location>
        <begin position="19"/>
        <end position="173"/>
    </location>
</feature>
<dbReference type="InterPro" id="IPR039840">
    <property type="entry name" value="NAA80"/>
</dbReference>
<gene>
    <name evidence="2" type="ORF">CU041_09885</name>
</gene>
<dbReference type="InterPro" id="IPR000182">
    <property type="entry name" value="GNAT_dom"/>
</dbReference>
<organism evidence="2 3">
    <name type="scientific">Thalassospira povalilytica</name>
    <dbReference type="NCBI Taxonomy" id="732237"/>
    <lineage>
        <taxon>Bacteria</taxon>
        <taxon>Pseudomonadati</taxon>
        <taxon>Pseudomonadota</taxon>
        <taxon>Alphaproteobacteria</taxon>
        <taxon>Rhodospirillales</taxon>
        <taxon>Thalassospiraceae</taxon>
        <taxon>Thalassospira</taxon>
    </lineage>
</organism>
<dbReference type="PANTHER" id="PTHR13538">
    <property type="entry name" value="N-ACETYLTRANSFERASE 6"/>
    <property type="match status" value="1"/>
</dbReference>
<evidence type="ECO:0000313" key="2">
    <source>
        <dbReference type="EMBL" id="PKR50023.1"/>
    </source>
</evidence>
<name>A0ABX4R8J6_9PROT</name>
<comment type="caution">
    <text evidence="2">The sequence shown here is derived from an EMBL/GenBank/DDBJ whole genome shotgun (WGS) entry which is preliminary data.</text>
</comment>
<dbReference type="Proteomes" id="UP000233365">
    <property type="component" value="Unassembled WGS sequence"/>
</dbReference>
<dbReference type="Gene3D" id="3.40.630.30">
    <property type="match status" value="1"/>
</dbReference>